<proteinExistence type="inferred from homology"/>
<evidence type="ECO:0000256" key="8">
    <source>
        <dbReference type="SAM" id="MobiDB-lite"/>
    </source>
</evidence>
<dbReference type="AlphaFoldDB" id="R3U4W5"/>
<organism evidence="9 10">
    <name type="scientific">Enterococcus phoeniculicola ATCC BAA-412</name>
    <dbReference type="NCBI Taxonomy" id="1158610"/>
    <lineage>
        <taxon>Bacteria</taxon>
        <taxon>Bacillati</taxon>
        <taxon>Bacillota</taxon>
        <taxon>Bacilli</taxon>
        <taxon>Lactobacillales</taxon>
        <taxon>Enterococcaceae</taxon>
        <taxon>Enterococcus</taxon>
    </lineage>
</organism>
<dbReference type="CDD" id="cd08010">
    <property type="entry name" value="MltG_like"/>
    <property type="match status" value="1"/>
</dbReference>
<comment type="function">
    <text evidence="7">Functions as a peptidoglycan terminase that cleaves nascent peptidoglycan strands endolytically to terminate their elongation.</text>
</comment>
<comment type="catalytic activity">
    <reaction evidence="7">
        <text>a peptidoglycan chain = a peptidoglycan chain with N-acetyl-1,6-anhydromuramyl-[peptide] at the reducing end + a peptidoglycan chain with N-acetylglucosamine at the non-reducing end.</text>
        <dbReference type="EC" id="4.2.2.29"/>
    </reaction>
</comment>
<keyword evidence="6 7" id="KW-0961">Cell wall biogenesis/degradation</keyword>
<comment type="similarity">
    <text evidence="7">Belongs to the transglycosylase MltG family.</text>
</comment>
<gene>
    <name evidence="7" type="primary">mltG</name>
    <name evidence="9" type="ORF">UC3_00527</name>
</gene>
<keyword evidence="10" id="KW-1185">Reference proteome</keyword>
<dbReference type="NCBIfam" id="TIGR00247">
    <property type="entry name" value="endolytic transglycosylase MltG"/>
    <property type="match status" value="1"/>
</dbReference>
<dbReference type="PANTHER" id="PTHR30518">
    <property type="entry name" value="ENDOLYTIC MUREIN TRANSGLYCOSYLASE"/>
    <property type="match status" value="1"/>
</dbReference>
<dbReference type="EC" id="4.2.2.29" evidence="7"/>
<dbReference type="EMBL" id="AJAT01000007">
    <property type="protein sequence ID" value="EOL48974.1"/>
    <property type="molecule type" value="Genomic_DNA"/>
</dbReference>
<dbReference type="HOGENOM" id="CLU_025574_1_1_9"/>
<feature type="compositionally biased region" description="Polar residues" evidence="8">
    <location>
        <begin position="62"/>
        <end position="74"/>
    </location>
</feature>
<keyword evidence="5 7" id="KW-0456">Lyase</keyword>
<dbReference type="Gene3D" id="3.30.1490.480">
    <property type="entry name" value="Endolytic murein transglycosylase"/>
    <property type="match status" value="1"/>
</dbReference>
<dbReference type="GO" id="GO:0009252">
    <property type="term" value="P:peptidoglycan biosynthetic process"/>
    <property type="evidence" value="ECO:0007669"/>
    <property type="project" value="UniProtKB-UniRule"/>
</dbReference>
<dbReference type="HAMAP" id="MF_02065">
    <property type="entry name" value="MltG"/>
    <property type="match status" value="1"/>
</dbReference>
<dbReference type="GO" id="GO:0071555">
    <property type="term" value="P:cell wall organization"/>
    <property type="evidence" value="ECO:0007669"/>
    <property type="project" value="UniProtKB-KW"/>
</dbReference>
<evidence type="ECO:0000256" key="7">
    <source>
        <dbReference type="HAMAP-Rule" id="MF_02065"/>
    </source>
</evidence>
<feature type="compositionally biased region" description="Basic residues" evidence="8">
    <location>
        <begin position="91"/>
        <end position="101"/>
    </location>
</feature>
<evidence type="ECO:0000256" key="1">
    <source>
        <dbReference type="ARBA" id="ARBA00022475"/>
    </source>
</evidence>
<feature type="compositionally biased region" description="Basic and acidic residues" evidence="8">
    <location>
        <begin position="1"/>
        <end position="18"/>
    </location>
</feature>
<keyword evidence="1 7" id="KW-1003">Cell membrane</keyword>
<dbReference type="InterPro" id="IPR003770">
    <property type="entry name" value="MLTG-like"/>
</dbReference>
<reference evidence="9 10" key="1">
    <citation type="submission" date="2013-02" db="EMBL/GenBank/DDBJ databases">
        <title>The Genome Sequence of Enterococcus phoeniculicola BAA-412.</title>
        <authorList>
            <consortium name="The Broad Institute Genome Sequencing Platform"/>
            <consortium name="The Broad Institute Genome Sequencing Center for Infectious Disease"/>
            <person name="Earl A.M."/>
            <person name="Gilmore M.S."/>
            <person name="Lebreton F."/>
            <person name="Walker B."/>
            <person name="Young S.K."/>
            <person name="Zeng Q."/>
            <person name="Gargeya S."/>
            <person name="Fitzgerald M."/>
            <person name="Haas B."/>
            <person name="Abouelleil A."/>
            <person name="Alvarado L."/>
            <person name="Arachchi H.M."/>
            <person name="Berlin A.M."/>
            <person name="Chapman S.B."/>
            <person name="Dewar J."/>
            <person name="Goldberg J."/>
            <person name="Griggs A."/>
            <person name="Gujja S."/>
            <person name="Hansen M."/>
            <person name="Howarth C."/>
            <person name="Imamovic A."/>
            <person name="Larimer J."/>
            <person name="McCowan C."/>
            <person name="Murphy C."/>
            <person name="Neiman D."/>
            <person name="Pearson M."/>
            <person name="Priest M."/>
            <person name="Roberts A."/>
            <person name="Saif S."/>
            <person name="Shea T."/>
            <person name="Sisk P."/>
            <person name="Sykes S."/>
            <person name="Wortman J."/>
            <person name="Nusbaum C."/>
            <person name="Birren B."/>
        </authorList>
    </citation>
    <scope>NUCLEOTIDE SEQUENCE [LARGE SCALE GENOMIC DNA]</scope>
    <source>
        <strain evidence="9 10">ATCC BAA-412</strain>
    </source>
</reference>
<feature type="compositionally biased region" description="Basic and acidic residues" evidence="8">
    <location>
        <begin position="39"/>
        <end position="49"/>
    </location>
</feature>
<comment type="caution">
    <text evidence="9">The sequence shown here is derived from an EMBL/GenBank/DDBJ whole genome shotgun (WGS) entry which is preliminary data.</text>
</comment>
<dbReference type="OrthoDB" id="9814591at2"/>
<dbReference type="Pfam" id="PF02618">
    <property type="entry name" value="YceG"/>
    <property type="match status" value="1"/>
</dbReference>
<keyword evidence="4 7" id="KW-0472">Membrane</keyword>
<feature type="region of interest" description="Disordered" evidence="8">
    <location>
        <begin position="1"/>
        <end position="102"/>
    </location>
</feature>
<dbReference type="GO" id="GO:0008932">
    <property type="term" value="F:lytic endotransglycosylase activity"/>
    <property type="evidence" value="ECO:0007669"/>
    <property type="project" value="UniProtKB-UniRule"/>
</dbReference>
<evidence type="ECO:0000256" key="5">
    <source>
        <dbReference type="ARBA" id="ARBA00023239"/>
    </source>
</evidence>
<feature type="site" description="Important for catalytic activity" evidence="7">
    <location>
        <position position="345"/>
    </location>
</feature>
<comment type="subcellular location">
    <subcellularLocation>
        <location evidence="7">Cell membrane</location>
        <topology evidence="7">Single-pass membrane protein</topology>
    </subcellularLocation>
</comment>
<sequence>MTDERKQHPEEESFKDKILNSLHGSYDQPFDDPFNNEEEPVKYSDRVETPDSLYHAAESEESVGSRSNRNNETADVSEPFSNDFEEEGTIKGKKNKRRQQRKKEDKLVGKIVSIIILVLVIVGGILGFSVYRYVSSSLEPLDAKNEKLVQVEIPSGSSNKEIGDILEKDKIIKSGLVFNYYTKFKNYTGFQAGYYQMAPNMTLDEIGDLLEQGGSATPVEVADNRLTIPEGYDIQQIATKVAKVTEYSEKQFLALMEDGEFFKKLKAKYPELLAGAEKAEGVRYKLEGYLYPATYDYYKGTTLEEIVTQMVDKSNNVLLPYLEQIQQKNMTIHEVLTIASLVEKEGVKEGDRKNIAQVFFNRLAIDMPLQSDISILYALGEHKELVTYEDTAVDSPYNLYLNTGYGPGPFDSPSEEAIQAVLNPTENEYYYFVADIETGKVYFAKTYEEHTKLVEEYVNK</sequence>
<evidence type="ECO:0000256" key="2">
    <source>
        <dbReference type="ARBA" id="ARBA00022692"/>
    </source>
</evidence>
<keyword evidence="2 7" id="KW-0812">Transmembrane</keyword>
<dbReference type="PANTHER" id="PTHR30518:SF2">
    <property type="entry name" value="ENDOLYTIC MUREIN TRANSGLYCOSYLASE"/>
    <property type="match status" value="1"/>
</dbReference>
<dbReference type="GO" id="GO:0005886">
    <property type="term" value="C:plasma membrane"/>
    <property type="evidence" value="ECO:0007669"/>
    <property type="project" value="UniProtKB-SubCell"/>
</dbReference>
<name>R3U4W5_9ENTE</name>
<evidence type="ECO:0000313" key="10">
    <source>
        <dbReference type="Proteomes" id="UP000013785"/>
    </source>
</evidence>
<evidence type="ECO:0000313" key="9">
    <source>
        <dbReference type="EMBL" id="EOL48974.1"/>
    </source>
</evidence>
<dbReference type="eggNOG" id="COG1559">
    <property type="taxonomic scope" value="Bacteria"/>
</dbReference>
<evidence type="ECO:0000256" key="6">
    <source>
        <dbReference type="ARBA" id="ARBA00023316"/>
    </source>
</evidence>
<keyword evidence="3 7" id="KW-1133">Transmembrane helix</keyword>
<evidence type="ECO:0000256" key="4">
    <source>
        <dbReference type="ARBA" id="ARBA00023136"/>
    </source>
</evidence>
<accession>R3U4W5</accession>
<feature type="transmembrane region" description="Helical" evidence="7">
    <location>
        <begin position="107"/>
        <end position="131"/>
    </location>
</feature>
<dbReference type="Proteomes" id="UP000013785">
    <property type="component" value="Unassembled WGS sequence"/>
</dbReference>
<dbReference type="PATRIC" id="fig|1158610.3.peg.500"/>
<dbReference type="STRING" id="154621.RV11_GL002205"/>
<protein>
    <recommendedName>
        <fullName evidence="7">Endolytic murein transglycosylase</fullName>
        <ecNumber evidence="7">4.2.2.29</ecNumber>
    </recommendedName>
    <alternativeName>
        <fullName evidence="7">Peptidoglycan lytic transglycosylase</fullName>
    </alternativeName>
    <alternativeName>
        <fullName evidence="7">Peptidoglycan polymerization terminase</fullName>
    </alternativeName>
</protein>
<dbReference type="Gene3D" id="3.30.160.60">
    <property type="entry name" value="Classic Zinc Finger"/>
    <property type="match status" value="1"/>
</dbReference>
<evidence type="ECO:0000256" key="3">
    <source>
        <dbReference type="ARBA" id="ARBA00022989"/>
    </source>
</evidence>